<feature type="compositionally biased region" description="Polar residues" evidence="8">
    <location>
        <begin position="157"/>
        <end position="172"/>
    </location>
</feature>
<dbReference type="Gene3D" id="2.30.30.490">
    <property type="match status" value="1"/>
</dbReference>
<evidence type="ECO:0000256" key="7">
    <source>
        <dbReference type="PROSITE-ProRule" id="PRU00094"/>
    </source>
</evidence>
<comment type="subcellular location">
    <subcellularLocation>
        <location evidence="1">Nucleus</location>
    </subcellularLocation>
</comment>
<evidence type="ECO:0000256" key="2">
    <source>
        <dbReference type="ARBA" id="ARBA00014943"/>
    </source>
</evidence>
<evidence type="ECO:0000256" key="1">
    <source>
        <dbReference type="ARBA" id="ARBA00004123"/>
    </source>
</evidence>
<keyword evidence="4 7" id="KW-0863">Zinc-finger</keyword>
<dbReference type="STRING" id="10195.A0A3M7RQQ3"/>
<keyword evidence="5" id="KW-0862">Zinc</keyword>
<protein>
    <recommendedName>
        <fullName evidence="2">GATA zinc finger domain-containing protein 1</fullName>
    </recommendedName>
</protein>
<accession>A0A3M7RQQ3</accession>
<dbReference type="PROSITE" id="PS50114">
    <property type="entry name" value="GATA_ZN_FINGER_2"/>
    <property type="match status" value="1"/>
</dbReference>
<name>A0A3M7RQQ3_BRAPC</name>
<dbReference type="GO" id="GO:0005634">
    <property type="term" value="C:nucleus"/>
    <property type="evidence" value="ECO:0007669"/>
    <property type="project" value="UniProtKB-SubCell"/>
</dbReference>
<evidence type="ECO:0000256" key="8">
    <source>
        <dbReference type="SAM" id="MobiDB-lite"/>
    </source>
</evidence>
<feature type="domain" description="GATA-type" evidence="9">
    <location>
        <begin position="73"/>
        <end position="103"/>
    </location>
</feature>
<dbReference type="InterPro" id="IPR043151">
    <property type="entry name" value="BAH_sf"/>
</dbReference>
<reference evidence="10 11" key="1">
    <citation type="journal article" date="2018" name="Sci. Rep.">
        <title>Genomic signatures of local adaptation to the degree of environmental predictability in rotifers.</title>
        <authorList>
            <person name="Franch-Gras L."/>
            <person name="Hahn C."/>
            <person name="Garcia-Roger E.M."/>
            <person name="Carmona M.J."/>
            <person name="Serra M."/>
            <person name="Gomez A."/>
        </authorList>
    </citation>
    <scope>NUCLEOTIDE SEQUENCE [LARGE SCALE GENOMIC DNA]</scope>
    <source>
        <strain evidence="10">HYR1</strain>
    </source>
</reference>
<dbReference type="GO" id="GO:0043565">
    <property type="term" value="F:sequence-specific DNA binding"/>
    <property type="evidence" value="ECO:0007669"/>
    <property type="project" value="InterPro"/>
</dbReference>
<dbReference type="OrthoDB" id="9994231at2759"/>
<evidence type="ECO:0000313" key="10">
    <source>
        <dbReference type="EMBL" id="RNA25665.1"/>
    </source>
</evidence>
<dbReference type="AlphaFoldDB" id="A0A3M7RQQ3"/>
<organism evidence="10 11">
    <name type="scientific">Brachionus plicatilis</name>
    <name type="common">Marine rotifer</name>
    <name type="synonym">Brachionus muelleri</name>
    <dbReference type="NCBI Taxonomy" id="10195"/>
    <lineage>
        <taxon>Eukaryota</taxon>
        <taxon>Metazoa</taxon>
        <taxon>Spiralia</taxon>
        <taxon>Gnathifera</taxon>
        <taxon>Rotifera</taxon>
        <taxon>Eurotatoria</taxon>
        <taxon>Monogononta</taxon>
        <taxon>Pseudotrocha</taxon>
        <taxon>Ploima</taxon>
        <taxon>Brachionidae</taxon>
        <taxon>Brachionus</taxon>
    </lineage>
</organism>
<dbReference type="GO" id="GO:0006325">
    <property type="term" value="P:chromatin organization"/>
    <property type="evidence" value="ECO:0007669"/>
    <property type="project" value="TreeGrafter"/>
</dbReference>
<gene>
    <name evidence="10" type="ORF">BpHYR1_017063</name>
</gene>
<dbReference type="EMBL" id="REGN01002888">
    <property type="protein sequence ID" value="RNA25665.1"/>
    <property type="molecule type" value="Genomic_DNA"/>
</dbReference>
<evidence type="ECO:0000256" key="5">
    <source>
        <dbReference type="ARBA" id="ARBA00022833"/>
    </source>
</evidence>
<dbReference type="InterPro" id="IPR000679">
    <property type="entry name" value="Znf_GATA"/>
</dbReference>
<keyword evidence="3" id="KW-0479">Metal-binding</keyword>
<dbReference type="InterPro" id="IPR039050">
    <property type="entry name" value="GATAD1"/>
</dbReference>
<feature type="region of interest" description="Disordered" evidence="8">
    <location>
        <begin position="127"/>
        <end position="196"/>
    </location>
</feature>
<dbReference type="GO" id="GO:0006355">
    <property type="term" value="P:regulation of DNA-templated transcription"/>
    <property type="evidence" value="ECO:0007669"/>
    <property type="project" value="InterPro"/>
</dbReference>
<dbReference type="Proteomes" id="UP000276133">
    <property type="component" value="Unassembled WGS sequence"/>
</dbReference>
<keyword evidence="6" id="KW-0539">Nucleus</keyword>
<dbReference type="SUPFAM" id="SSF57716">
    <property type="entry name" value="Glucocorticoid receptor-like (DNA-binding domain)"/>
    <property type="match status" value="1"/>
</dbReference>
<evidence type="ECO:0000256" key="4">
    <source>
        <dbReference type="ARBA" id="ARBA00022771"/>
    </source>
</evidence>
<sequence length="367" mass="43039">MKADSPCDKDVKMLLYELISRVAVEELHDFYDLNESNLKQIRHKRDIDESVAELDEHFRHIEELVTDELNSFYFSNEKCDACKTNFSPFWRRVTRNKIVCNDCFFEKAYLILFDDDHLSKRIKLDSSSSSSSKQTVKNKNKKTLGNQKLKGKPASNRPLTRTNKTQLSSCSLNEDMPRKSARLNQESESDCSRRNKLFKSRPPVRNQIFVSKINTSDYVFHRGFYMQVGDIVALRDKDDLENIYFAQIRAFLSDQYGQKSAVITWLIPVSENFLQIRYLKDFDPSLFELGPAEDFPRSLDCMEFVARLDHHPQIKSGLGYFNYELKFKNDLLRHKFNLEDLAMKNFRFITNSYSDKNSDIRTEIGIE</sequence>
<comment type="caution">
    <text evidence="10">The sequence shown here is derived from an EMBL/GenBank/DDBJ whole genome shotgun (WGS) entry which is preliminary data.</text>
</comment>
<dbReference type="InterPro" id="IPR013088">
    <property type="entry name" value="Znf_NHR/GATA"/>
</dbReference>
<dbReference type="PANTHER" id="PTHR13340:SF2">
    <property type="entry name" value="GATA ZINC FINGER DOMAIN-CONTAINING PROTEIN 1"/>
    <property type="match status" value="1"/>
</dbReference>
<evidence type="ECO:0000256" key="3">
    <source>
        <dbReference type="ARBA" id="ARBA00022723"/>
    </source>
</evidence>
<evidence type="ECO:0000256" key="6">
    <source>
        <dbReference type="ARBA" id="ARBA00023242"/>
    </source>
</evidence>
<evidence type="ECO:0000259" key="9">
    <source>
        <dbReference type="PROSITE" id="PS50114"/>
    </source>
</evidence>
<proteinExistence type="predicted"/>
<dbReference type="GO" id="GO:0008270">
    <property type="term" value="F:zinc ion binding"/>
    <property type="evidence" value="ECO:0007669"/>
    <property type="project" value="UniProtKB-KW"/>
</dbReference>
<evidence type="ECO:0000313" key="11">
    <source>
        <dbReference type="Proteomes" id="UP000276133"/>
    </source>
</evidence>
<dbReference type="PANTHER" id="PTHR13340">
    <property type="entry name" value="GATA ZINC FINGER DOMAIN-CONTAINING"/>
    <property type="match status" value="1"/>
</dbReference>
<dbReference type="Gene3D" id="3.30.50.10">
    <property type="entry name" value="Erythroid Transcription Factor GATA-1, subunit A"/>
    <property type="match status" value="1"/>
</dbReference>
<keyword evidence="11" id="KW-1185">Reference proteome</keyword>